<reference evidence="2" key="1">
    <citation type="submission" date="2018-05" db="EMBL/GenBank/DDBJ databases">
        <title>Whole genome of Theropithecus gelada.</title>
        <authorList>
            <person name="Chiou K.L."/>
            <person name="Snyder-Mackler N."/>
        </authorList>
    </citation>
    <scope>NUCLEOTIDE SEQUENCE [LARGE SCALE GENOMIC DNA]</scope>
</reference>
<reference evidence="2" key="3">
    <citation type="submission" date="2025-09" db="UniProtKB">
        <authorList>
            <consortium name="Ensembl"/>
        </authorList>
    </citation>
    <scope>IDENTIFICATION</scope>
</reference>
<proteinExistence type="predicted"/>
<feature type="compositionally biased region" description="Polar residues" evidence="1">
    <location>
        <begin position="25"/>
        <end position="53"/>
    </location>
</feature>
<protein>
    <submittedName>
        <fullName evidence="2">Uncharacterized protein</fullName>
    </submittedName>
</protein>
<name>A0A8D2ERT4_THEGE</name>
<reference evidence="2" key="2">
    <citation type="submission" date="2025-08" db="UniProtKB">
        <authorList>
            <consortium name="Ensembl"/>
        </authorList>
    </citation>
    <scope>IDENTIFICATION</scope>
</reference>
<accession>A0A8D2ERT4</accession>
<feature type="compositionally biased region" description="Basic and acidic residues" evidence="1">
    <location>
        <begin position="57"/>
        <end position="75"/>
    </location>
</feature>
<dbReference type="Ensembl" id="ENSTGET00000011296.1">
    <property type="protein sequence ID" value="ENSTGEP00000009353.1"/>
    <property type="gene ID" value="ENSTGEG00000007705.1"/>
</dbReference>
<dbReference type="AlphaFoldDB" id="A0A8D2ERT4"/>
<evidence type="ECO:0000313" key="3">
    <source>
        <dbReference type="Proteomes" id="UP000694411"/>
    </source>
</evidence>
<organism evidence="2 3">
    <name type="scientific">Theropithecus gelada</name>
    <name type="common">Gelada baboon</name>
    <dbReference type="NCBI Taxonomy" id="9565"/>
    <lineage>
        <taxon>Eukaryota</taxon>
        <taxon>Metazoa</taxon>
        <taxon>Chordata</taxon>
        <taxon>Craniata</taxon>
        <taxon>Vertebrata</taxon>
        <taxon>Euteleostomi</taxon>
        <taxon>Mammalia</taxon>
        <taxon>Eutheria</taxon>
        <taxon>Euarchontoglires</taxon>
        <taxon>Primates</taxon>
        <taxon>Haplorrhini</taxon>
        <taxon>Catarrhini</taxon>
        <taxon>Cercopithecidae</taxon>
        <taxon>Cercopithecinae</taxon>
        <taxon>Theropithecus</taxon>
    </lineage>
</organism>
<evidence type="ECO:0000313" key="2">
    <source>
        <dbReference type="Ensembl" id="ENSTGEP00000009353.1"/>
    </source>
</evidence>
<feature type="compositionally biased region" description="Polar residues" evidence="1">
    <location>
        <begin position="91"/>
        <end position="108"/>
    </location>
</feature>
<feature type="compositionally biased region" description="Polar residues" evidence="1">
    <location>
        <begin position="118"/>
        <end position="128"/>
    </location>
</feature>
<keyword evidence="3" id="KW-1185">Reference proteome</keyword>
<evidence type="ECO:0000256" key="1">
    <source>
        <dbReference type="SAM" id="MobiDB-lite"/>
    </source>
</evidence>
<sequence length="142" mass="15446">MSTRYAAFGAGRGTSRPRQVRYAACTSNVPPAGPASSTLPGSLSSHPSPQNVRARTRKGETRSGSHRHNVTEHRGQSRVPFKLRVSEGKNRSYTLPNSSPQRSATCTDTAHEDPSPQPHISSSDLNDTMMRTNTHRSTFCAN</sequence>
<feature type="region of interest" description="Disordered" evidence="1">
    <location>
        <begin position="1"/>
        <end position="128"/>
    </location>
</feature>
<dbReference type="Proteomes" id="UP000694411">
    <property type="component" value="Chromosome 3"/>
</dbReference>